<dbReference type="PANTHER" id="PTHR46401">
    <property type="entry name" value="GLYCOSYLTRANSFERASE WBBK-RELATED"/>
    <property type="match status" value="1"/>
</dbReference>
<evidence type="ECO:0000313" key="4">
    <source>
        <dbReference type="Proteomes" id="UP000183002"/>
    </source>
</evidence>
<proteinExistence type="predicted"/>
<dbReference type="RefSeq" id="WP_050519597.1">
    <property type="nucleotide sequence ID" value="NZ_FOCO01000011.1"/>
</dbReference>
<evidence type="ECO:0000259" key="2">
    <source>
        <dbReference type="Pfam" id="PF00534"/>
    </source>
</evidence>
<evidence type="ECO:0000256" key="1">
    <source>
        <dbReference type="ARBA" id="ARBA00022679"/>
    </source>
</evidence>
<dbReference type="SUPFAM" id="SSF53756">
    <property type="entry name" value="UDP-Glycosyltransferase/glycogen phosphorylase"/>
    <property type="match status" value="1"/>
</dbReference>
<feature type="domain" description="Glycosyl transferase family 1" evidence="2">
    <location>
        <begin position="232"/>
        <end position="390"/>
    </location>
</feature>
<dbReference type="Proteomes" id="UP000183002">
    <property type="component" value="Unassembled WGS sequence"/>
</dbReference>
<gene>
    <name evidence="3" type="ORF">SAMN05216227_101116</name>
</gene>
<protein>
    <submittedName>
        <fullName evidence="3">Glycosyltransferase involved in cell wall bisynthesis</fullName>
    </submittedName>
</protein>
<organism evidence="3 4">
    <name type="scientific">Pseudorhodobacter antarcticus</name>
    <dbReference type="NCBI Taxonomy" id="1077947"/>
    <lineage>
        <taxon>Bacteria</taxon>
        <taxon>Pseudomonadati</taxon>
        <taxon>Pseudomonadota</taxon>
        <taxon>Alphaproteobacteria</taxon>
        <taxon>Rhodobacterales</taxon>
        <taxon>Paracoccaceae</taxon>
        <taxon>Pseudorhodobacter</taxon>
    </lineage>
</organism>
<sequence>MLAPTRLPPAARLLDLTRLLSRLGKGQPTGVDRVEAAYLAHLLAHPCPCFALLRSKMGFLLLGRPGMQAFSGLMSGQIPLPPADMLSRLTRRRDPILARAETALRRLAIARALPHRLGHMMRAHLPRGVSYLNTGHANLSHKTLATIKSSGAQVSVLLHDTIPLDHPEYTRASTIAGFDAKLAATAAHADLVIHSAAVTRHQTETHLARHGRIPPGVVASLGLTALHPTTLPPRAKPYFVTLGTIEPRKNHGFLLDLWDQMHRTMPGADIPDLLILGRRGWENAAVFARLDALHRHDQTVFELPNLPDDHVAGLLQNASALLFPSHVEGFGLPPLEAASLGVAVILPPLPIYRETLGDYPVYASLEDSYSWLETIIRLTDGKSAQDRQEKRALRLPQWADHFNTVLNLA</sequence>
<dbReference type="Gene3D" id="3.40.50.2000">
    <property type="entry name" value="Glycogen Phosphorylase B"/>
    <property type="match status" value="1"/>
</dbReference>
<dbReference type="Pfam" id="PF00534">
    <property type="entry name" value="Glycos_transf_1"/>
    <property type="match status" value="1"/>
</dbReference>
<dbReference type="AlphaFoldDB" id="A0A1H8FIA8"/>
<keyword evidence="1 3" id="KW-0808">Transferase</keyword>
<dbReference type="EMBL" id="FOCO01000011">
    <property type="protein sequence ID" value="SEN31365.1"/>
    <property type="molecule type" value="Genomic_DNA"/>
</dbReference>
<dbReference type="STRING" id="1077947.SAMN05216227_101116"/>
<keyword evidence="4" id="KW-1185">Reference proteome</keyword>
<dbReference type="GO" id="GO:0016757">
    <property type="term" value="F:glycosyltransferase activity"/>
    <property type="evidence" value="ECO:0007669"/>
    <property type="project" value="InterPro"/>
</dbReference>
<dbReference type="InterPro" id="IPR001296">
    <property type="entry name" value="Glyco_trans_1"/>
</dbReference>
<name>A0A1H8FIA8_9RHOB</name>
<evidence type="ECO:0000313" key="3">
    <source>
        <dbReference type="EMBL" id="SEN31365.1"/>
    </source>
</evidence>
<reference evidence="3 4" key="1">
    <citation type="submission" date="2016-10" db="EMBL/GenBank/DDBJ databases">
        <authorList>
            <person name="de Groot N.N."/>
        </authorList>
    </citation>
    <scope>NUCLEOTIDE SEQUENCE [LARGE SCALE GENOMIC DNA]</scope>
    <source>
        <strain evidence="3 4">CGMCC 1.10836</strain>
    </source>
</reference>
<accession>A0A1H8FIA8</accession>
<dbReference type="PANTHER" id="PTHR46401:SF2">
    <property type="entry name" value="GLYCOSYLTRANSFERASE WBBK-RELATED"/>
    <property type="match status" value="1"/>
</dbReference>